<name>A0ABV7G267_9PROT</name>
<keyword evidence="1" id="KW-0378">Hydrolase</keyword>
<proteinExistence type="predicted"/>
<feature type="domain" description="DNA primase/polymerase bifunctional N-terminal" evidence="3">
    <location>
        <begin position="16"/>
        <end position="190"/>
    </location>
</feature>
<organism evidence="4 5">
    <name type="scientific">Teichococcus globiformis</name>
    <dbReference type="NCBI Taxonomy" id="2307229"/>
    <lineage>
        <taxon>Bacteria</taxon>
        <taxon>Pseudomonadati</taxon>
        <taxon>Pseudomonadota</taxon>
        <taxon>Alphaproteobacteria</taxon>
        <taxon>Acetobacterales</taxon>
        <taxon>Roseomonadaceae</taxon>
        <taxon>Roseomonas</taxon>
    </lineage>
</organism>
<gene>
    <name evidence="4" type="ORF">ACFOD4_08625</name>
</gene>
<dbReference type="RefSeq" id="WP_379595609.1">
    <property type="nucleotide sequence ID" value="NZ_JBHRTN010000008.1"/>
</dbReference>
<evidence type="ECO:0000313" key="4">
    <source>
        <dbReference type="EMBL" id="MFC3125122.1"/>
    </source>
</evidence>
<dbReference type="PANTHER" id="PTHR35372:SF2">
    <property type="entry name" value="SF3 HELICASE DOMAIN-CONTAINING PROTEIN"/>
    <property type="match status" value="1"/>
</dbReference>
<dbReference type="Pfam" id="PF09250">
    <property type="entry name" value="Prim-Pol"/>
    <property type="match status" value="1"/>
</dbReference>
<dbReference type="SUPFAM" id="SSF56747">
    <property type="entry name" value="Prim-pol domain"/>
    <property type="match status" value="1"/>
</dbReference>
<dbReference type="InterPro" id="IPR015330">
    <property type="entry name" value="DNA_primase/pol_bifunc_N"/>
</dbReference>
<dbReference type="Proteomes" id="UP001595593">
    <property type="component" value="Unassembled WGS sequence"/>
</dbReference>
<protein>
    <submittedName>
        <fullName evidence="4">Bifunctional DNA primase/polymerase</fullName>
    </submittedName>
</protein>
<dbReference type="SMART" id="SM00943">
    <property type="entry name" value="Prim-Pol"/>
    <property type="match status" value="1"/>
</dbReference>
<evidence type="ECO:0000256" key="1">
    <source>
        <dbReference type="ARBA" id="ARBA00022801"/>
    </source>
</evidence>
<dbReference type="EMBL" id="JBHRTN010000008">
    <property type="protein sequence ID" value="MFC3125122.1"/>
    <property type="molecule type" value="Genomic_DNA"/>
</dbReference>
<evidence type="ECO:0000259" key="3">
    <source>
        <dbReference type="SMART" id="SM00943"/>
    </source>
</evidence>
<feature type="region of interest" description="Disordered" evidence="2">
    <location>
        <begin position="830"/>
        <end position="849"/>
    </location>
</feature>
<accession>A0ABV7G267</accession>
<dbReference type="CDD" id="cd04859">
    <property type="entry name" value="Prim_Pol"/>
    <property type="match status" value="1"/>
</dbReference>
<comment type="caution">
    <text evidence="4">The sequence shown here is derived from an EMBL/GenBank/DDBJ whole genome shotgun (WGS) entry which is preliminary data.</text>
</comment>
<dbReference type="PANTHER" id="PTHR35372">
    <property type="entry name" value="ATP BINDING PROTEIN-RELATED"/>
    <property type="match status" value="1"/>
</dbReference>
<evidence type="ECO:0000313" key="5">
    <source>
        <dbReference type="Proteomes" id="UP001595593"/>
    </source>
</evidence>
<evidence type="ECO:0000256" key="2">
    <source>
        <dbReference type="SAM" id="MobiDB-lite"/>
    </source>
</evidence>
<dbReference type="InterPro" id="IPR051620">
    <property type="entry name" value="ORF904-like_C"/>
</dbReference>
<reference evidence="5" key="1">
    <citation type="journal article" date="2019" name="Int. J. Syst. Evol. Microbiol.">
        <title>The Global Catalogue of Microorganisms (GCM) 10K type strain sequencing project: providing services to taxonomists for standard genome sequencing and annotation.</title>
        <authorList>
            <consortium name="The Broad Institute Genomics Platform"/>
            <consortium name="The Broad Institute Genome Sequencing Center for Infectious Disease"/>
            <person name="Wu L."/>
            <person name="Ma J."/>
        </authorList>
    </citation>
    <scope>NUCLEOTIDE SEQUENCE [LARGE SCALE GENOMIC DNA]</scope>
    <source>
        <strain evidence="5">KCTC 52094</strain>
    </source>
</reference>
<keyword evidence="5" id="KW-1185">Reference proteome</keyword>
<sequence>MPVANERASRLVAEAALAYARHGWPAVPVYTVRPNGSCSCGRPTCTKAGKHPNARRGYHDASTDPMVIRRAFLRDANVGVAVGLAAGVWVLDVDGTAGEAALAELAARHGPLPDTIEAVTGGGGRHLYFRYPTGRRVRNTVRSLGPGLDTRSDGGGVVAPPSRHASGNIYRWLDGHAPGEIQPAEAPTWILDMLEPRGPAAPQIAQPAADANTAQDAYAASALDGEILKVMRAQEGTRNATLNTAAVKLGSLVGAGTLQRGVVEAELIRAALACRLPLPEIQATLRSGLEHGISTPRNMDGVGTTSETRRRAVNHEAQMARRKRLQDNPKAVAWLTETNGLTRATLDHFGFGLDKPYQSRKTGKVYADALTFPLRGSDGTALGLICKAEVPGVTALARAAWWSAGTEDATFYATPQTGQGTVVVCDMPDLWRLWQELDAGDGGTAPQIVASSSAEGCPPEWDEPGFWDRWDEILVASPDDERGDALAVQVHRSAGKPVRRLRPPGESWRGAFAAGAAAADFQAAAAAAEPMVDSARVEDDGKPGRKAFRPLDIGRAFHNGHLYYAVETLFSRVENDENGNPELRERRDTVVIRSDGQMLHSVAMPAPKGTPPDRRVMRLSDGTLIDSEPKAPAHPSWSWPSIQRWLDAKKRGEAVQHRPFDAILEDVRTLFRRAVWLPYEEDYMVLALTCCASFSQAVFQAVPLILLCGPSNTGKSTAGVLMGTLAANGTIVGQVSAAAAARLIHETKGLVVLDDLEAIGAKPGKDGAAFGDLVQWLKVSYNRDTATKVWVDSSRNFKVERLNGFGIKVINNTTGVDSILGSRMIRVQSRKMPQARADERRGMEPPSSSEIVRLRDELHCWTFDHVGRIAQVYAGVCPSASERAEEIAAPLRVLARISGNKEHAASLEAALTRTAKSGFEADDPAEVLQEAAVGLARQGYRQISPTHLILEMKRLVEQHFGQSSTSDIPEYQQPEWVGRTLRLRDIIEPGAPATRQRLYGRNLRIYPFGRNFLADVMDDLEAVAPKAATDFCAGCEGCDVCPYRTLGCPLMEERLAADKAKRWRRRDL</sequence>